<proteinExistence type="predicted"/>
<sequence>MAKEFQQTSTEPIFYNHRPASAEDIPVELMHAVFGRFRDNTTSRPPDLDDVKFTVDLCAAMSGYYKVEADRVEDFIKLLEKHYKIHTHGVIIRKSNVSTDATFLVEEHMIMNGEGRNEPGRSGNPTIQNTGYYGKHIVGLDETVAATHRLPVFLIDQAGPILTLNMAIYGSKIIVDPFPFALNLACSTHDMATFTRVLGALKEGIMELSNYYKEKPLPTIPREQRKFPYFASYPGPGDTEAMLRYCERLVPQAPHLVFLASESIGSTERNVIVKFSRSYGVEAHRLCQEHGLAPDLIYTKKLDGGWTVVVMAHITSPFKLLSECKSTELMSLQPVAKAAVKQLHDAGFVHGDLRATNIFGDPIGGVVKIIDWDWAGTAGMVKYPEMMNPVVGHAKGARMGEDILATHDLETLSMIFSP</sequence>
<dbReference type="STRING" id="50990.A0A4R5XHU2"/>
<dbReference type="Proteomes" id="UP000294933">
    <property type="component" value="Unassembled WGS sequence"/>
</dbReference>
<gene>
    <name evidence="1" type="ORF">BD410DRAFT_780553</name>
</gene>
<evidence type="ECO:0008006" key="3">
    <source>
        <dbReference type="Google" id="ProtNLM"/>
    </source>
</evidence>
<accession>A0A4R5XHU2</accession>
<dbReference type="EMBL" id="ML170156">
    <property type="protein sequence ID" value="TDL30026.1"/>
    <property type="molecule type" value="Genomic_DNA"/>
</dbReference>
<dbReference type="SUPFAM" id="SSF56112">
    <property type="entry name" value="Protein kinase-like (PK-like)"/>
    <property type="match status" value="1"/>
</dbReference>
<evidence type="ECO:0000313" key="2">
    <source>
        <dbReference type="Proteomes" id="UP000294933"/>
    </source>
</evidence>
<dbReference type="InterPro" id="IPR011009">
    <property type="entry name" value="Kinase-like_dom_sf"/>
</dbReference>
<dbReference type="AlphaFoldDB" id="A0A4R5XHU2"/>
<protein>
    <recommendedName>
        <fullName evidence="3">Protein kinase domain-containing protein</fullName>
    </recommendedName>
</protein>
<organism evidence="1 2">
    <name type="scientific">Rickenella mellea</name>
    <dbReference type="NCBI Taxonomy" id="50990"/>
    <lineage>
        <taxon>Eukaryota</taxon>
        <taxon>Fungi</taxon>
        <taxon>Dikarya</taxon>
        <taxon>Basidiomycota</taxon>
        <taxon>Agaricomycotina</taxon>
        <taxon>Agaricomycetes</taxon>
        <taxon>Hymenochaetales</taxon>
        <taxon>Rickenellaceae</taxon>
        <taxon>Rickenella</taxon>
    </lineage>
</organism>
<evidence type="ECO:0000313" key="1">
    <source>
        <dbReference type="EMBL" id="TDL30026.1"/>
    </source>
</evidence>
<dbReference type="Gene3D" id="1.10.510.10">
    <property type="entry name" value="Transferase(Phosphotransferase) domain 1"/>
    <property type="match status" value="1"/>
</dbReference>
<name>A0A4R5XHU2_9AGAM</name>
<dbReference type="OrthoDB" id="3250441at2759"/>
<dbReference type="VEuPathDB" id="FungiDB:BD410DRAFT_780553"/>
<keyword evidence="2" id="KW-1185">Reference proteome</keyword>
<reference evidence="1 2" key="1">
    <citation type="submission" date="2018-06" db="EMBL/GenBank/DDBJ databases">
        <title>A transcriptomic atlas of mushroom development highlights an independent origin of complex multicellularity.</title>
        <authorList>
            <consortium name="DOE Joint Genome Institute"/>
            <person name="Krizsan K."/>
            <person name="Almasi E."/>
            <person name="Merenyi Z."/>
            <person name="Sahu N."/>
            <person name="Viragh M."/>
            <person name="Koszo T."/>
            <person name="Mondo S."/>
            <person name="Kiss B."/>
            <person name="Balint B."/>
            <person name="Kues U."/>
            <person name="Barry K."/>
            <person name="Hegedus J.C."/>
            <person name="Henrissat B."/>
            <person name="Johnson J."/>
            <person name="Lipzen A."/>
            <person name="Ohm R."/>
            <person name="Nagy I."/>
            <person name="Pangilinan J."/>
            <person name="Yan J."/>
            <person name="Xiong Y."/>
            <person name="Grigoriev I.V."/>
            <person name="Hibbett D.S."/>
            <person name="Nagy L.G."/>
        </authorList>
    </citation>
    <scope>NUCLEOTIDE SEQUENCE [LARGE SCALE GENOMIC DNA]</scope>
    <source>
        <strain evidence="1 2">SZMC22713</strain>
    </source>
</reference>